<dbReference type="STRING" id="1232681.ADIS_3230"/>
<feature type="transmembrane region" description="Helical" evidence="1">
    <location>
        <begin position="39"/>
        <end position="54"/>
    </location>
</feature>
<evidence type="ECO:0000256" key="1">
    <source>
        <dbReference type="SAM" id="Phobius"/>
    </source>
</evidence>
<dbReference type="AlphaFoldDB" id="R7ZPV0"/>
<comment type="caution">
    <text evidence="2">The sequence shown here is derived from an EMBL/GenBank/DDBJ whole genome shotgun (WGS) entry which is preliminary data.</text>
</comment>
<reference evidence="2 3" key="1">
    <citation type="submission" date="2013-02" db="EMBL/GenBank/DDBJ databases">
        <title>A novel strain isolated from Lonar lake, Maharashtra, India.</title>
        <authorList>
            <person name="Singh A."/>
        </authorList>
    </citation>
    <scope>NUCLEOTIDE SEQUENCE [LARGE SCALE GENOMIC DNA]</scope>
    <source>
        <strain evidence="2 3">AK24</strain>
    </source>
</reference>
<dbReference type="Proteomes" id="UP000013909">
    <property type="component" value="Unassembled WGS sequence"/>
</dbReference>
<name>R7ZPV0_9BACT</name>
<keyword evidence="1" id="KW-0472">Membrane</keyword>
<gene>
    <name evidence="2" type="ORF">ADIS_3230</name>
</gene>
<sequence length="55" mass="6640">MLSGLPSFPDLNIEQESGKKQQTKIYFFNQLKKKLRKKYLFIFNLLIFNYIIILI</sequence>
<keyword evidence="1" id="KW-0812">Transmembrane</keyword>
<evidence type="ECO:0000313" key="3">
    <source>
        <dbReference type="Proteomes" id="UP000013909"/>
    </source>
</evidence>
<keyword evidence="3" id="KW-1185">Reference proteome</keyword>
<accession>R7ZPV0</accession>
<dbReference type="EMBL" id="AQHR01000088">
    <property type="protein sequence ID" value="EON76102.1"/>
    <property type="molecule type" value="Genomic_DNA"/>
</dbReference>
<keyword evidence="1" id="KW-1133">Transmembrane helix</keyword>
<proteinExistence type="predicted"/>
<evidence type="ECO:0000313" key="2">
    <source>
        <dbReference type="EMBL" id="EON76102.1"/>
    </source>
</evidence>
<protein>
    <submittedName>
        <fullName evidence="2">Uncharacterized protein</fullName>
    </submittedName>
</protein>
<organism evidence="2 3">
    <name type="scientific">Lunatimonas lonarensis</name>
    <dbReference type="NCBI Taxonomy" id="1232681"/>
    <lineage>
        <taxon>Bacteria</taxon>
        <taxon>Pseudomonadati</taxon>
        <taxon>Bacteroidota</taxon>
        <taxon>Cytophagia</taxon>
        <taxon>Cytophagales</taxon>
        <taxon>Cyclobacteriaceae</taxon>
    </lineage>
</organism>